<evidence type="ECO:0000256" key="8">
    <source>
        <dbReference type="SAM" id="Phobius"/>
    </source>
</evidence>
<sequence length="644" mass="71489">MFFVPPPHGLTESELRHVVRTFYETASQTLTGLRPYPTEEEVQDAAAVWHQRDNINAMRDGIANPAIPINDAERRALIKESNNSFSEGGMWKVILTVSLSAFLQGFVQSSHNGANLFATQWISLKENPVNSRLAYANASVYFSAAVVGCPLAAPMSSLFGRRGTIIAASILILAASVGSACIELNTDAWVVLGGIRLISGVGMGLKATSTPILAAETAVGSWRGSSVLLWQLWVAFGIMASFIFNICLNQLNDKALTLRLILASPALFALLLMYAVAKCPESFRYYLMPDSNKYSPEKAYASLLRLRNTKMQAVRDLFLTYKGIEEEIENESDHDREPLKDRASRFGSIGHYVLRYWDILMVRRLRNALIATGIVALSQQLSGINLMAFYGGSTLVGITPGDPSSLESDSKVSKAMLYNVIFGLLNFLFCLPGIYFIDVWGRRRILLLTIPFMAICLMGAAVSSGRLSREVVATWLYLHTVFYSPGMGPVPFILAAESFPLTYRDTGASIAISINFLFAGLLAWLQPLLVDGINFNGTLGVFSGLNVVAFVLIFLLVEETNLNSLETLYQVFNRPKREFMRFQIFEILPWCWKFIIGTRTLNKPNFNDSHRQEVSVHEDEDEERLRDTSQDIRLTNMSGGNGRG</sequence>
<feature type="transmembrane region" description="Helical" evidence="8">
    <location>
        <begin position="537"/>
        <end position="557"/>
    </location>
</feature>
<dbReference type="InterPro" id="IPR036259">
    <property type="entry name" value="MFS_trans_sf"/>
</dbReference>
<feature type="transmembrane region" description="Helical" evidence="8">
    <location>
        <begin position="226"/>
        <end position="244"/>
    </location>
</feature>
<feature type="transmembrane region" description="Helical" evidence="8">
    <location>
        <begin position="416"/>
        <end position="437"/>
    </location>
</feature>
<dbReference type="STRING" id="5514.A0A395RJY6"/>
<dbReference type="PROSITE" id="PS50850">
    <property type="entry name" value="MFS"/>
    <property type="match status" value="1"/>
</dbReference>
<protein>
    <submittedName>
        <fullName evidence="10">Sugar transporter</fullName>
    </submittedName>
</protein>
<feature type="transmembrane region" description="Helical" evidence="8">
    <location>
        <begin position="475"/>
        <end position="495"/>
    </location>
</feature>
<dbReference type="AlphaFoldDB" id="A0A395RJY6"/>
<proteinExistence type="inferred from homology"/>
<comment type="subcellular location">
    <subcellularLocation>
        <location evidence="1">Membrane</location>
        <topology evidence="1">Multi-pass membrane protein</topology>
    </subcellularLocation>
</comment>
<gene>
    <name evidence="10" type="ORF">FSPOR_10781</name>
</gene>
<feature type="region of interest" description="Disordered" evidence="7">
    <location>
        <begin position="610"/>
        <end position="644"/>
    </location>
</feature>
<dbReference type="PROSITE" id="PS00217">
    <property type="entry name" value="SUGAR_TRANSPORT_2"/>
    <property type="match status" value="1"/>
</dbReference>
<dbReference type="PRINTS" id="PR00171">
    <property type="entry name" value="SUGRTRNSPORT"/>
</dbReference>
<dbReference type="InterPro" id="IPR050814">
    <property type="entry name" value="Myo-inositol_Transporter"/>
</dbReference>
<evidence type="ECO:0000256" key="2">
    <source>
        <dbReference type="ARBA" id="ARBA00010992"/>
    </source>
</evidence>
<feature type="domain" description="Major facilitator superfamily (MFS) profile" evidence="9">
    <location>
        <begin position="93"/>
        <end position="561"/>
    </location>
</feature>
<keyword evidence="4 8" id="KW-0812">Transmembrane</keyword>
<comment type="caution">
    <text evidence="10">The sequence shown here is derived from an EMBL/GenBank/DDBJ whole genome shotgun (WGS) entry which is preliminary data.</text>
</comment>
<dbReference type="Gene3D" id="1.20.1250.20">
    <property type="entry name" value="MFS general substrate transporter like domains"/>
    <property type="match status" value="1"/>
</dbReference>
<reference evidence="10 11" key="1">
    <citation type="journal article" date="2018" name="PLoS Pathog.">
        <title>Evolution of structural diversity of trichothecenes, a family of toxins produced by plant pathogenic and entomopathogenic fungi.</title>
        <authorList>
            <person name="Proctor R.H."/>
            <person name="McCormick S.P."/>
            <person name="Kim H.S."/>
            <person name="Cardoza R.E."/>
            <person name="Stanley A.M."/>
            <person name="Lindo L."/>
            <person name="Kelly A."/>
            <person name="Brown D.W."/>
            <person name="Lee T."/>
            <person name="Vaughan M.M."/>
            <person name="Alexander N.J."/>
            <person name="Busman M."/>
            <person name="Gutierrez S."/>
        </authorList>
    </citation>
    <scope>NUCLEOTIDE SEQUENCE [LARGE SCALE GENOMIC DNA]</scope>
    <source>
        <strain evidence="10 11">NRRL 3299</strain>
    </source>
</reference>
<feature type="transmembrane region" description="Helical" evidence="8">
    <location>
        <begin position="256"/>
        <end position="277"/>
    </location>
</feature>
<dbReference type="InterPro" id="IPR020846">
    <property type="entry name" value="MFS_dom"/>
</dbReference>
<evidence type="ECO:0000313" key="11">
    <source>
        <dbReference type="Proteomes" id="UP000266152"/>
    </source>
</evidence>
<dbReference type="PANTHER" id="PTHR48020:SF40">
    <property type="entry name" value="MAJOR FACILITATOR SUPERFAMILY (MFS) PROFILE DOMAIN-CONTAINING PROTEIN"/>
    <property type="match status" value="1"/>
</dbReference>
<dbReference type="Pfam" id="PF00083">
    <property type="entry name" value="Sugar_tr"/>
    <property type="match status" value="1"/>
</dbReference>
<evidence type="ECO:0000256" key="7">
    <source>
        <dbReference type="SAM" id="MobiDB-lite"/>
    </source>
</evidence>
<dbReference type="SUPFAM" id="SSF103473">
    <property type="entry name" value="MFS general substrate transporter"/>
    <property type="match status" value="1"/>
</dbReference>
<dbReference type="PROSITE" id="PS00216">
    <property type="entry name" value="SUGAR_TRANSPORT_1"/>
    <property type="match status" value="1"/>
</dbReference>
<dbReference type="InterPro" id="IPR005829">
    <property type="entry name" value="Sugar_transporter_CS"/>
</dbReference>
<evidence type="ECO:0000256" key="6">
    <source>
        <dbReference type="ARBA" id="ARBA00023136"/>
    </source>
</evidence>
<keyword evidence="10" id="KW-0762">Sugar transport</keyword>
<organism evidence="10 11">
    <name type="scientific">Fusarium sporotrichioides</name>
    <dbReference type="NCBI Taxonomy" id="5514"/>
    <lineage>
        <taxon>Eukaryota</taxon>
        <taxon>Fungi</taxon>
        <taxon>Dikarya</taxon>
        <taxon>Ascomycota</taxon>
        <taxon>Pezizomycotina</taxon>
        <taxon>Sordariomycetes</taxon>
        <taxon>Hypocreomycetidae</taxon>
        <taxon>Hypocreales</taxon>
        <taxon>Nectriaceae</taxon>
        <taxon>Fusarium</taxon>
    </lineage>
</organism>
<dbReference type="InterPro" id="IPR005828">
    <property type="entry name" value="MFS_sugar_transport-like"/>
</dbReference>
<feature type="transmembrane region" description="Helical" evidence="8">
    <location>
        <begin position="188"/>
        <end position="205"/>
    </location>
</feature>
<dbReference type="GO" id="GO:0022857">
    <property type="term" value="F:transmembrane transporter activity"/>
    <property type="evidence" value="ECO:0007669"/>
    <property type="project" value="InterPro"/>
</dbReference>
<dbReference type="Proteomes" id="UP000266152">
    <property type="component" value="Unassembled WGS sequence"/>
</dbReference>
<dbReference type="GO" id="GO:0015798">
    <property type="term" value="P:myo-inositol transport"/>
    <property type="evidence" value="ECO:0007669"/>
    <property type="project" value="UniProtKB-ARBA"/>
</dbReference>
<accession>A0A395RJY6</accession>
<dbReference type="EMBL" id="PXOF01000195">
    <property type="protein sequence ID" value="RGP60192.1"/>
    <property type="molecule type" value="Genomic_DNA"/>
</dbReference>
<evidence type="ECO:0000259" key="9">
    <source>
        <dbReference type="PROSITE" id="PS50850"/>
    </source>
</evidence>
<name>A0A395RJY6_FUSSP</name>
<dbReference type="GO" id="GO:0016020">
    <property type="term" value="C:membrane"/>
    <property type="evidence" value="ECO:0007669"/>
    <property type="project" value="UniProtKB-SubCell"/>
</dbReference>
<feature type="compositionally biased region" description="Basic and acidic residues" evidence="7">
    <location>
        <begin position="610"/>
        <end position="630"/>
    </location>
</feature>
<evidence type="ECO:0000256" key="3">
    <source>
        <dbReference type="ARBA" id="ARBA00022448"/>
    </source>
</evidence>
<feature type="transmembrane region" description="Helical" evidence="8">
    <location>
        <begin position="444"/>
        <end position="463"/>
    </location>
</feature>
<dbReference type="PANTHER" id="PTHR48020">
    <property type="entry name" value="PROTON MYO-INOSITOL COTRANSPORTER"/>
    <property type="match status" value="1"/>
</dbReference>
<dbReference type="GO" id="GO:0015791">
    <property type="term" value="P:polyol transmembrane transport"/>
    <property type="evidence" value="ECO:0007669"/>
    <property type="project" value="UniProtKB-ARBA"/>
</dbReference>
<evidence type="ECO:0000256" key="4">
    <source>
        <dbReference type="ARBA" id="ARBA00022692"/>
    </source>
</evidence>
<keyword evidence="5 8" id="KW-1133">Transmembrane helix</keyword>
<keyword evidence="11" id="KW-1185">Reference proteome</keyword>
<evidence type="ECO:0000313" key="10">
    <source>
        <dbReference type="EMBL" id="RGP60192.1"/>
    </source>
</evidence>
<comment type="similarity">
    <text evidence="2">Belongs to the major facilitator superfamily. Sugar transporter (TC 2.A.1.1) family.</text>
</comment>
<feature type="transmembrane region" description="Helical" evidence="8">
    <location>
        <begin position="507"/>
        <end position="525"/>
    </location>
</feature>
<keyword evidence="3" id="KW-0813">Transport</keyword>
<dbReference type="InterPro" id="IPR003663">
    <property type="entry name" value="Sugar/inositol_transpt"/>
</dbReference>
<evidence type="ECO:0000256" key="5">
    <source>
        <dbReference type="ARBA" id="ARBA00022989"/>
    </source>
</evidence>
<feature type="transmembrane region" description="Helical" evidence="8">
    <location>
        <begin position="165"/>
        <end position="182"/>
    </location>
</feature>
<keyword evidence="6 8" id="KW-0472">Membrane</keyword>
<evidence type="ECO:0000256" key="1">
    <source>
        <dbReference type="ARBA" id="ARBA00004141"/>
    </source>
</evidence>